<dbReference type="Gene3D" id="3.40.50.720">
    <property type="entry name" value="NAD(P)-binding Rossmann-like Domain"/>
    <property type="match status" value="1"/>
</dbReference>
<keyword evidence="1" id="KW-0560">Oxidoreductase</keyword>
<proteinExistence type="inferred from homology"/>
<protein>
    <submittedName>
        <fullName evidence="3">NAD(P)-dependent dehydrogenase, short-chain alcohol dehydrogenase family</fullName>
    </submittedName>
</protein>
<reference evidence="4" key="1">
    <citation type="submission" date="2017-02" db="EMBL/GenBank/DDBJ databases">
        <authorList>
            <person name="Varghese N."/>
            <person name="Submissions S."/>
        </authorList>
    </citation>
    <scope>NUCLEOTIDE SEQUENCE [LARGE SCALE GENOMIC DNA]</scope>
    <source>
        <strain evidence="4">UM2</strain>
    </source>
</reference>
<gene>
    <name evidence="3" type="ORF">SAMN06295920_11919</name>
</gene>
<dbReference type="PANTHER" id="PTHR43658:SF8">
    <property type="entry name" value="17-BETA-HYDROXYSTEROID DEHYDROGENASE 14-RELATED"/>
    <property type="match status" value="1"/>
</dbReference>
<evidence type="ECO:0000256" key="2">
    <source>
        <dbReference type="RuleBase" id="RU000363"/>
    </source>
</evidence>
<dbReference type="InterPro" id="IPR036291">
    <property type="entry name" value="NAD(P)-bd_dom_sf"/>
</dbReference>
<dbReference type="PRINTS" id="PR00081">
    <property type="entry name" value="GDHRDH"/>
</dbReference>
<dbReference type="OrthoDB" id="9795647at2"/>
<dbReference type="STRING" id="439228.SAMN06295920_11919"/>
<dbReference type="Pfam" id="PF00106">
    <property type="entry name" value="adh_short"/>
    <property type="match status" value="1"/>
</dbReference>
<dbReference type="InterPro" id="IPR002347">
    <property type="entry name" value="SDR_fam"/>
</dbReference>
<keyword evidence="4" id="KW-1185">Reference proteome</keyword>
<evidence type="ECO:0000313" key="4">
    <source>
        <dbReference type="Proteomes" id="UP000189818"/>
    </source>
</evidence>
<dbReference type="InterPro" id="IPR020904">
    <property type="entry name" value="Sc_DH/Rdtase_CS"/>
</dbReference>
<sequence>MEIEGLAAIVTGGGSGLGAATVRRFARRGAKVTIVDRDPVAGQRLAEETGGIFVQADVCDEGEVGAAIMAGEAAHGVARILVNCAGVSELWPTVGEDGQPHSLAAFRRVIDINLVGTFNALSQFAARLCTVGPIGEERGVIVNTSSIAAFEGIAGQAAYSASKNAIVGMTPPIARDLASRHIRVMAIAPGTFLSPMVEALPQDYKDALAAMVPHPSRLGAPDEFAAFVERVVATPMLNGTVIRLDGAARLG</sequence>
<dbReference type="RefSeq" id="WP_079650874.1">
    <property type="nucleotide sequence ID" value="NZ_FUYM01000019.1"/>
</dbReference>
<name>A0A1T5GT15_9SPHN</name>
<dbReference type="PROSITE" id="PS00061">
    <property type="entry name" value="ADH_SHORT"/>
    <property type="match status" value="1"/>
</dbReference>
<dbReference type="SUPFAM" id="SSF51735">
    <property type="entry name" value="NAD(P)-binding Rossmann-fold domains"/>
    <property type="match status" value="1"/>
</dbReference>
<dbReference type="PANTHER" id="PTHR43658">
    <property type="entry name" value="SHORT-CHAIN DEHYDROGENASE/REDUCTASE"/>
    <property type="match status" value="1"/>
</dbReference>
<dbReference type="EMBL" id="FUYM01000019">
    <property type="protein sequence ID" value="SKC11555.1"/>
    <property type="molecule type" value="Genomic_DNA"/>
</dbReference>
<dbReference type="GO" id="GO:0016491">
    <property type="term" value="F:oxidoreductase activity"/>
    <property type="evidence" value="ECO:0007669"/>
    <property type="project" value="UniProtKB-KW"/>
</dbReference>
<dbReference type="Proteomes" id="UP000189818">
    <property type="component" value="Unassembled WGS sequence"/>
</dbReference>
<organism evidence="3 4">
    <name type="scientific">Rhizorhabdus histidinilytica</name>
    <dbReference type="NCBI Taxonomy" id="439228"/>
    <lineage>
        <taxon>Bacteria</taxon>
        <taxon>Pseudomonadati</taxon>
        <taxon>Pseudomonadota</taxon>
        <taxon>Alphaproteobacteria</taxon>
        <taxon>Sphingomonadales</taxon>
        <taxon>Sphingomonadaceae</taxon>
        <taxon>Rhizorhabdus</taxon>
    </lineage>
</organism>
<evidence type="ECO:0000313" key="3">
    <source>
        <dbReference type="EMBL" id="SKC11555.1"/>
    </source>
</evidence>
<dbReference type="AlphaFoldDB" id="A0A1T5GT15"/>
<comment type="similarity">
    <text evidence="2">Belongs to the short-chain dehydrogenases/reductases (SDR) family.</text>
</comment>
<dbReference type="PRINTS" id="PR00080">
    <property type="entry name" value="SDRFAMILY"/>
</dbReference>
<accession>A0A1T5GT15</accession>
<evidence type="ECO:0000256" key="1">
    <source>
        <dbReference type="ARBA" id="ARBA00023002"/>
    </source>
</evidence>